<accession>A0A0V0SM16</accession>
<organism evidence="1 2">
    <name type="scientific">Trichinella nelsoni</name>
    <dbReference type="NCBI Taxonomy" id="6336"/>
    <lineage>
        <taxon>Eukaryota</taxon>
        <taxon>Metazoa</taxon>
        <taxon>Ecdysozoa</taxon>
        <taxon>Nematoda</taxon>
        <taxon>Enoplea</taxon>
        <taxon>Dorylaimia</taxon>
        <taxon>Trichinellida</taxon>
        <taxon>Trichinellidae</taxon>
        <taxon>Trichinella</taxon>
    </lineage>
</organism>
<evidence type="ECO:0000313" key="1">
    <source>
        <dbReference type="EMBL" id="KRX27778.1"/>
    </source>
</evidence>
<dbReference type="Proteomes" id="UP000054630">
    <property type="component" value="Unassembled WGS sequence"/>
</dbReference>
<name>A0A0V0SM16_9BILA</name>
<evidence type="ECO:0000313" key="2">
    <source>
        <dbReference type="Proteomes" id="UP000054630"/>
    </source>
</evidence>
<proteinExistence type="predicted"/>
<dbReference type="AlphaFoldDB" id="A0A0V0SM16"/>
<gene>
    <name evidence="1" type="ORF">T07_812</name>
</gene>
<comment type="caution">
    <text evidence="1">The sequence shown here is derived from an EMBL/GenBank/DDBJ whole genome shotgun (WGS) entry which is preliminary data.</text>
</comment>
<dbReference type="EMBL" id="JYDL01000002">
    <property type="protein sequence ID" value="KRX27778.1"/>
    <property type="molecule type" value="Genomic_DNA"/>
</dbReference>
<keyword evidence="2" id="KW-1185">Reference proteome</keyword>
<sequence>MLNVSIDVQQDLENNFFQKSRNCKDALHEKLCKKSSYSNNASEYPRIFWCHYCMSDNAHQLLRNMSLS</sequence>
<reference evidence="1 2" key="1">
    <citation type="submission" date="2015-01" db="EMBL/GenBank/DDBJ databases">
        <title>Evolution of Trichinella species and genotypes.</title>
        <authorList>
            <person name="Korhonen P.K."/>
            <person name="Edoardo P."/>
            <person name="Giuseppe L.R."/>
            <person name="Gasser R.B."/>
        </authorList>
    </citation>
    <scope>NUCLEOTIDE SEQUENCE [LARGE SCALE GENOMIC DNA]</scope>
    <source>
        <strain evidence="1">ISS37</strain>
    </source>
</reference>
<protein>
    <submittedName>
        <fullName evidence="1">Uncharacterized protein</fullName>
    </submittedName>
</protein>